<dbReference type="InterPro" id="IPR016164">
    <property type="entry name" value="FAD-linked_Oxase-like_C"/>
</dbReference>
<comment type="caution">
    <text evidence="6">The sequence shown here is derived from an EMBL/GenBank/DDBJ whole genome shotgun (WGS) entry which is preliminary data.</text>
</comment>
<dbReference type="SUPFAM" id="SSF55103">
    <property type="entry name" value="FAD-linked oxidases, C-terminal domain"/>
    <property type="match status" value="1"/>
</dbReference>
<protein>
    <submittedName>
        <fullName evidence="6">Glycolate oxidase subunit GlcE</fullName>
        <ecNumber evidence="6">1.1.99.14</ecNumber>
    </submittedName>
</protein>
<dbReference type="Pfam" id="PF01565">
    <property type="entry name" value="FAD_binding_4"/>
    <property type="match status" value="1"/>
</dbReference>
<name>A0ABW3JFJ9_9HYPH</name>
<evidence type="ECO:0000256" key="3">
    <source>
        <dbReference type="ARBA" id="ARBA00022827"/>
    </source>
</evidence>
<dbReference type="Gene3D" id="1.10.45.10">
    <property type="entry name" value="Vanillyl-alcohol Oxidase, Chain A, domain 4"/>
    <property type="match status" value="1"/>
</dbReference>
<dbReference type="RefSeq" id="WP_379091297.1">
    <property type="nucleotide sequence ID" value="NZ_JBHTJO010000002.1"/>
</dbReference>
<evidence type="ECO:0000256" key="2">
    <source>
        <dbReference type="ARBA" id="ARBA00022630"/>
    </source>
</evidence>
<proteinExistence type="predicted"/>
<keyword evidence="3" id="KW-0274">FAD</keyword>
<dbReference type="InterPro" id="IPR036318">
    <property type="entry name" value="FAD-bd_PCMH-like_sf"/>
</dbReference>
<evidence type="ECO:0000259" key="5">
    <source>
        <dbReference type="PROSITE" id="PS51387"/>
    </source>
</evidence>
<keyword evidence="2" id="KW-0285">Flavoprotein</keyword>
<evidence type="ECO:0000256" key="4">
    <source>
        <dbReference type="ARBA" id="ARBA00023002"/>
    </source>
</evidence>
<dbReference type="EMBL" id="JBHTJO010000002">
    <property type="protein sequence ID" value="MFD0988323.1"/>
    <property type="molecule type" value="Genomic_DNA"/>
</dbReference>
<dbReference type="Proteomes" id="UP001597102">
    <property type="component" value="Unassembled WGS sequence"/>
</dbReference>
<dbReference type="Pfam" id="PF02913">
    <property type="entry name" value="FAD-oxidase_C"/>
    <property type="match status" value="1"/>
</dbReference>
<dbReference type="InterPro" id="IPR016166">
    <property type="entry name" value="FAD-bd_PCMH"/>
</dbReference>
<dbReference type="GO" id="GO:0019154">
    <property type="term" value="F:glycolate dehydrogenase activity"/>
    <property type="evidence" value="ECO:0007669"/>
    <property type="project" value="UniProtKB-EC"/>
</dbReference>
<comment type="cofactor">
    <cofactor evidence="1">
        <name>FAD</name>
        <dbReference type="ChEBI" id="CHEBI:57692"/>
    </cofactor>
</comment>
<accession>A0ABW3JFJ9</accession>
<dbReference type="NCBIfam" id="NF008439">
    <property type="entry name" value="PRK11282.1"/>
    <property type="match status" value="1"/>
</dbReference>
<organism evidence="6 7">
    <name type="scientific">Methyloligella solikamskensis</name>
    <dbReference type="NCBI Taxonomy" id="1177756"/>
    <lineage>
        <taxon>Bacteria</taxon>
        <taxon>Pseudomonadati</taxon>
        <taxon>Pseudomonadota</taxon>
        <taxon>Alphaproteobacteria</taxon>
        <taxon>Hyphomicrobiales</taxon>
        <taxon>Hyphomicrobiaceae</taxon>
        <taxon>Methyloligella</taxon>
    </lineage>
</organism>
<dbReference type="SUPFAM" id="SSF56176">
    <property type="entry name" value="FAD-binding/transporter-associated domain-like"/>
    <property type="match status" value="1"/>
</dbReference>
<reference evidence="7" key="1">
    <citation type="journal article" date="2019" name="Int. J. Syst. Evol. Microbiol.">
        <title>The Global Catalogue of Microorganisms (GCM) 10K type strain sequencing project: providing services to taxonomists for standard genome sequencing and annotation.</title>
        <authorList>
            <consortium name="The Broad Institute Genomics Platform"/>
            <consortium name="The Broad Institute Genome Sequencing Center for Infectious Disease"/>
            <person name="Wu L."/>
            <person name="Ma J."/>
        </authorList>
    </citation>
    <scope>NUCLEOTIDE SEQUENCE [LARGE SCALE GENOMIC DNA]</scope>
    <source>
        <strain evidence="7">CCUG 61697</strain>
    </source>
</reference>
<dbReference type="InterPro" id="IPR006094">
    <property type="entry name" value="Oxid_FAD_bind_N"/>
</dbReference>
<dbReference type="Gene3D" id="3.30.465.10">
    <property type="match status" value="1"/>
</dbReference>
<keyword evidence="4 6" id="KW-0560">Oxidoreductase</keyword>
<dbReference type="PANTHER" id="PTHR11748:SF103">
    <property type="entry name" value="GLYCOLATE OXIDASE SUBUNIT GLCE"/>
    <property type="match status" value="1"/>
</dbReference>
<feature type="domain" description="FAD-binding PCMH-type" evidence="5">
    <location>
        <begin position="1"/>
        <end position="184"/>
    </location>
</feature>
<dbReference type="PROSITE" id="PS51387">
    <property type="entry name" value="FAD_PCMH"/>
    <property type="match status" value="1"/>
</dbReference>
<dbReference type="EC" id="1.1.99.14" evidence="6"/>
<gene>
    <name evidence="6" type="primary">glcE</name>
    <name evidence="6" type="ORF">ACFQ2F_14580</name>
</gene>
<evidence type="ECO:0000256" key="1">
    <source>
        <dbReference type="ARBA" id="ARBA00001974"/>
    </source>
</evidence>
<evidence type="ECO:0000313" key="7">
    <source>
        <dbReference type="Proteomes" id="UP001597102"/>
    </source>
</evidence>
<evidence type="ECO:0000313" key="6">
    <source>
        <dbReference type="EMBL" id="MFD0988323.1"/>
    </source>
</evidence>
<keyword evidence="7" id="KW-1185">Reference proteome</keyword>
<dbReference type="InterPro" id="IPR016171">
    <property type="entry name" value="Vanillyl_alc_oxidase_C-sub2"/>
</dbReference>
<dbReference type="PANTHER" id="PTHR11748">
    <property type="entry name" value="D-LACTATE DEHYDROGENASE"/>
    <property type="match status" value="1"/>
</dbReference>
<sequence length="407" mass="43535">MQPRFHAPETVEDLADLLLGYAEEGLPVEVRGLGSKLGYGRPVQTAAVVSTENFDGVTLYEPSELVLSAGSGTPLTKIEALLDENGQQLAFEPLDMPAILGGKPGEGSIGGVFATGLSGSRRVLSGAARDHILGVKAVNGRGEAFKAGGRVMKNVTGYDLSKLLTGSCGTLSVMTEVTMKVLPKPEQSTTLLFFDIPEAAAIELLCKAMGSPYEVSGSVHLEPGLGASFSDKSLRNQKNAVTALRVEGFEGAVRYRAAKLKQKFAAFEDMTELSGDRSRRFWAEIRQVKPLQSADRPLWRVSTAPSRAADLVAALRHTIDLKALYDWSGGLVWLETGPSSDASAVEMRRILADFGGHATLVRAEPGIRASADVFQPLEMRLMEITRALKASFDPAGILNPGRMYSGI</sequence>
<dbReference type="InterPro" id="IPR016169">
    <property type="entry name" value="FAD-bd_PCMH_sub2"/>
</dbReference>
<dbReference type="InterPro" id="IPR004113">
    <property type="entry name" value="FAD-bd_oxidored_4_C"/>
</dbReference>